<keyword evidence="1" id="KW-0732">Signal</keyword>
<sequence precursor="true">MFRSLMASLVVAVGVCCFASNLFAQLGRYDPYAKPVDDLPPVSSDGTLHWPTYFRSAALEARYQNLWRMGACGGTNKSITVPVEKNKLSIDALPETSVAGRVLQVKPDSLMVLQADGKPAMIITHPAGVSHIEVTGDVPARLLKPGMLVRFLGEIDPQGHGVAPVDAVDVLSNAGDFAPPAAEPGHRVNVIGVVKSLHGKTLVVQTATGELRKLTFLLADEATAHLQTTELKYCGVGDQVAAKGRLYSVAGGKPERCVFASDVEVAKR</sequence>
<dbReference type="Proteomes" id="UP000318878">
    <property type="component" value="Unassembled WGS sequence"/>
</dbReference>
<feature type="chain" id="PRO_5022845632" evidence="1">
    <location>
        <begin position="25"/>
        <end position="268"/>
    </location>
</feature>
<comment type="caution">
    <text evidence="2">The sequence shown here is derived from an EMBL/GenBank/DDBJ whole genome shotgun (WGS) entry which is preliminary data.</text>
</comment>
<gene>
    <name evidence="2" type="ORF">Enr8_23720</name>
</gene>
<reference evidence="2 3" key="1">
    <citation type="submission" date="2019-02" db="EMBL/GenBank/DDBJ databases">
        <title>Deep-cultivation of Planctomycetes and their phenomic and genomic characterization uncovers novel biology.</title>
        <authorList>
            <person name="Wiegand S."/>
            <person name="Jogler M."/>
            <person name="Boedeker C."/>
            <person name="Pinto D."/>
            <person name="Vollmers J."/>
            <person name="Rivas-Marin E."/>
            <person name="Kohn T."/>
            <person name="Peeters S.H."/>
            <person name="Heuer A."/>
            <person name="Rast P."/>
            <person name="Oberbeckmann S."/>
            <person name="Bunk B."/>
            <person name="Jeske O."/>
            <person name="Meyerdierks A."/>
            <person name="Storesund J.E."/>
            <person name="Kallscheuer N."/>
            <person name="Luecker S."/>
            <person name="Lage O.M."/>
            <person name="Pohl T."/>
            <person name="Merkel B.J."/>
            <person name="Hornburger P."/>
            <person name="Mueller R.-W."/>
            <person name="Bruemmer F."/>
            <person name="Labrenz M."/>
            <person name="Spormann A.M."/>
            <person name="Op Den Camp H."/>
            <person name="Overmann J."/>
            <person name="Amann R."/>
            <person name="Jetten M.S.M."/>
            <person name="Mascher T."/>
            <person name="Medema M.H."/>
            <person name="Devos D.P."/>
            <person name="Kaster A.-K."/>
            <person name="Ovreas L."/>
            <person name="Rohde M."/>
            <person name="Galperin M.Y."/>
            <person name="Jogler C."/>
        </authorList>
    </citation>
    <scope>NUCLEOTIDE SEQUENCE [LARGE SCALE GENOMIC DNA]</scope>
    <source>
        <strain evidence="2 3">Enr8</strain>
    </source>
</reference>
<accession>A0A5C5V8P3</accession>
<protein>
    <submittedName>
        <fullName evidence="2">Uncharacterized protein</fullName>
    </submittedName>
</protein>
<proteinExistence type="predicted"/>
<keyword evidence="3" id="KW-1185">Reference proteome</keyword>
<dbReference type="AlphaFoldDB" id="A0A5C5V8P3"/>
<feature type="signal peptide" evidence="1">
    <location>
        <begin position="1"/>
        <end position="24"/>
    </location>
</feature>
<evidence type="ECO:0000256" key="1">
    <source>
        <dbReference type="SAM" id="SignalP"/>
    </source>
</evidence>
<dbReference type="RefSeq" id="WP_146431593.1">
    <property type="nucleotide sequence ID" value="NZ_SJPF01000002.1"/>
</dbReference>
<dbReference type="OrthoDB" id="264713at2"/>
<dbReference type="EMBL" id="SJPF01000002">
    <property type="protein sequence ID" value="TWT34956.1"/>
    <property type="molecule type" value="Genomic_DNA"/>
</dbReference>
<evidence type="ECO:0000313" key="2">
    <source>
        <dbReference type="EMBL" id="TWT34956.1"/>
    </source>
</evidence>
<organism evidence="2 3">
    <name type="scientific">Blastopirellula retiformator</name>
    <dbReference type="NCBI Taxonomy" id="2527970"/>
    <lineage>
        <taxon>Bacteria</taxon>
        <taxon>Pseudomonadati</taxon>
        <taxon>Planctomycetota</taxon>
        <taxon>Planctomycetia</taxon>
        <taxon>Pirellulales</taxon>
        <taxon>Pirellulaceae</taxon>
        <taxon>Blastopirellula</taxon>
    </lineage>
</organism>
<evidence type="ECO:0000313" key="3">
    <source>
        <dbReference type="Proteomes" id="UP000318878"/>
    </source>
</evidence>
<name>A0A5C5V8P3_9BACT</name>